<feature type="transmembrane region" description="Helical" evidence="9">
    <location>
        <begin position="90"/>
        <end position="108"/>
    </location>
</feature>
<evidence type="ECO:0000256" key="9">
    <source>
        <dbReference type="HAMAP-Rule" id="MF_00161"/>
    </source>
</evidence>
<sequence>MKRQYYISISLFITIVILLLDQITKFIVASSMRVGDSFNVIPNFLNITSHRNNGAAWGILSGKMSFFYIITIIILVVLIIFYIKEAKQHLLMQVAISLLFAGALGNFIDRVLHGEVVDFVDTNIFGYNFPIFNVADSSLTIGVLLIVIALLTDMKKEE</sequence>
<dbReference type="PROSITE" id="PS00855">
    <property type="entry name" value="SPASE_II"/>
    <property type="match status" value="1"/>
</dbReference>
<evidence type="ECO:0000256" key="5">
    <source>
        <dbReference type="ARBA" id="ARBA00022750"/>
    </source>
</evidence>
<comment type="caution">
    <text evidence="12">The sequence shown here is derived from an EMBL/GenBank/DDBJ whole genome shotgun (WGS) entry which is preliminary data.</text>
</comment>
<protein>
    <recommendedName>
        <fullName evidence="9">Lipoprotein signal peptidase</fullName>
        <ecNumber evidence="9">3.4.23.36</ecNumber>
    </recommendedName>
    <alternativeName>
        <fullName evidence="9">Prolipoprotein signal peptidase</fullName>
    </alternativeName>
    <alternativeName>
        <fullName evidence="9">Signal peptidase II</fullName>
        <shortName evidence="9">SPase II</shortName>
    </alternativeName>
</protein>
<name>A0A2T4PMS3_STAXY</name>
<evidence type="ECO:0000313" key="12">
    <source>
        <dbReference type="EMBL" id="RIN09811.1"/>
    </source>
</evidence>
<evidence type="ECO:0000256" key="10">
    <source>
        <dbReference type="RuleBase" id="RU000594"/>
    </source>
</evidence>
<feature type="active site" evidence="9">
    <location>
        <position position="118"/>
    </location>
</feature>
<dbReference type="InterPro" id="IPR001872">
    <property type="entry name" value="Peptidase_A8"/>
</dbReference>
<gene>
    <name evidence="9" type="primary">lspA</name>
    <name evidence="12" type="ORF">BU097_09615</name>
</gene>
<dbReference type="Proteomes" id="UP000285567">
    <property type="component" value="Unassembled WGS sequence"/>
</dbReference>
<comment type="pathway">
    <text evidence="9">Protein modification; lipoprotein biosynthesis (signal peptide cleavage).</text>
</comment>
<evidence type="ECO:0000256" key="2">
    <source>
        <dbReference type="ARBA" id="ARBA00022475"/>
    </source>
</evidence>
<keyword evidence="12" id="KW-0449">Lipoprotein</keyword>
<comment type="similarity">
    <text evidence="1 9 11">Belongs to the peptidase A8 family.</text>
</comment>
<keyword evidence="13" id="KW-1185">Reference proteome</keyword>
<dbReference type="RefSeq" id="WP_017724225.1">
    <property type="nucleotide sequence ID" value="NZ_CABIWF010000001.1"/>
</dbReference>
<keyword evidence="3 9" id="KW-0645">Protease</keyword>
<dbReference type="HAMAP" id="MF_00161">
    <property type="entry name" value="LspA"/>
    <property type="match status" value="1"/>
</dbReference>
<organism evidence="12 13">
    <name type="scientific">Staphylococcus xylosus</name>
    <dbReference type="NCBI Taxonomy" id="1288"/>
    <lineage>
        <taxon>Bacteria</taxon>
        <taxon>Bacillati</taxon>
        <taxon>Bacillota</taxon>
        <taxon>Bacilli</taxon>
        <taxon>Bacillales</taxon>
        <taxon>Staphylococcaceae</taxon>
        <taxon>Staphylococcus</taxon>
    </lineage>
</organism>
<evidence type="ECO:0000256" key="8">
    <source>
        <dbReference type="ARBA" id="ARBA00023136"/>
    </source>
</evidence>
<keyword evidence="7 9" id="KW-1133">Transmembrane helix</keyword>
<dbReference type="NCBIfam" id="TIGR00077">
    <property type="entry name" value="lspA"/>
    <property type="match status" value="1"/>
</dbReference>
<feature type="transmembrane region" description="Helical" evidence="9">
    <location>
        <begin position="65"/>
        <end position="83"/>
    </location>
</feature>
<dbReference type="PRINTS" id="PR00781">
    <property type="entry name" value="LIPOSIGPTASE"/>
</dbReference>
<dbReference type="EMBL" id="QXUL01000047">
    <property type="protein sequence ID" value="RIN09811.1"/>
    <property type="molecule type" value="Genomic_DNA"/>
</dbReference>
<dbReference type="PANTHER" id="PTHR33695">
    <property type="entry name" value="LIPOPROTEIN SIGNAL PEPTIDASE"/>
    <property type="match status" value="1"/>
</dbReference>
<reference evidence="12 13" key="1">
    <citation type="journal article" date="2016" name="Front. Microbiol.">
        <title>Comprehensive Phylogenetic Analysis of Bovine Non-aureus Staphylococci Species Based on Whole-Genome Sequencing.</title>
        <authorList>
            <person name="Naushad S."/>
            <person name="Barkema H.W."/>
            <person name="Luby C."/>
            <person name="Condas L.A."/>
            <person name="Nobrega D.B."/>
            <person name="Carson D.A."/>
            <person name="De Buck J."/>
        </authorList>
    </citation>
    <scope>NUCLEOTIDE SEQUENCE [LARGE SCALE GENOMIC DNA]</scope>
    <source>
        <strain evidence="12 13">SNUC 102</strain>
    </source>
</reference>
<dbReference type="OrthoDB" id="9810259at2"/>
<dbReference type="GO" id="GO:0006508">
    <property type="term" value="P:proteolysis"/>
    <property type="evidence" value="ECO:0007669"/>
    <property type="project" value="UniProtKB-KW"/>
</dbReference>
<dbReference type="GO" id="GO:0004190">
    <property type="term" value="F:aspartic-type endopeptidase activity"/>
    <property type="evidence" value="ECO:0007669"/>
    <property type="project" value="UniProtKB-UniRule"/>
</dbReference>
<evidence type="ECO:0000256" key="1">
    <source>
        <dbReference type="ARBA" id="ARBA00006139"/>
    </source>
</evidence>
<evidence type="ECO:0000256" key="4">
    <source>
        <dbReference type="ARBA" id="ARBA00022692"/>
    </source>
</evidence>
<comment type="subcellular location">
    <subcellularLocation>
        <location evidence="9">Cell membrane</location>
        <topology evidence="9">Multi-pass membrane protein</topology>
    </subcellularLocation>
</comment>
<keyword evidence="2 9" id="KW-1003">Cell membrane</keyword>
<proteinExistence type="inferred from homology"/>
<keyword evidence="6 9" id="KW-0378">Hydrolase</keyword>
<feature type="active site" evidence="9">
    <location>
        <position position="136"/>
    </location>
</feature>
<evidence type="ECO:0000256" key="3">
    <source>
        <dbReference type="ARBA" id="ARBA00022670"/>
    </source>
</evidence>
<dbReference type="GeneID" id="97228338"/>
<accession>A0A2T4PMS3</accession>
<feature type="transmembrane region" description="Helical" evidence="9">
    <location>
        <begin position="128"/>
        <end position="151"/>
    </location>
</feature>
<dbReference type="GO" id="GO:0005886">
    <property type="term" value="C:plasma membrane"/>
    <property type="evidence" value="ECO:0007669"/>
    <property type="project" value="UniProtKB-SubCell"/>
</dbReference>
<keyword evidence="8 9" id="KW-0472">Membrane</keyword>
<dbReference type="Pfam" id="PF01252">
    <property type="entry name" value="Peptidase_A8"/>
    <property type="match status" value="1"/>
</dbReference>
<dbReference type="STRING" id="1288.AWC37_03455"/>
<keyword evidence="4 9" id="KW-0812">Transmembrane</keyword>
<keyword evidence="5 9" id="KW-0064">Aspartyl protease</keyword>
<evidence type="ECO:0000256" key="11">
    <source>
        <dbReference type="RuleBase" id="RU004181"/>
    </source>
</evidence>
<comment type="catalytic activity">
    <reaction evidence="9 10">
        <text>Release of signal peptides from bacterial membrane prolipoproteins. Hydrolyzes -Xaa-Yaa-Zaa-|-(S,diacylglyceryl)Cys-, in which Xaa is hydrophobic (preferably Leu), and Yaa (Ala or Ser) and Zaa (Gly or Ala) have small, neutral side chains.</text>
        <dbReference type="EC" id="3.4.23.36"/>
    </reaction>
</comment>
<feature type="transmembrane region" description="Helical" evidence="9">
    <location>
        <begin position="7"/>
        <end position="28"/>
    </location>
</feature>
<evidence type="ECO:0000313" key="13">
    <source>
        <dbReference type="Proteomes" id="UP000285567"/>
    </source>
</evidence>
<evidence type="ECO:0000256" key="7">
    <source>
        <dbReference type="ARBA" id="ARBA00022989"/>
    </source>
</evidence>
<evidence type="ECO:0000256" key="6">
    <source>
        <dbReference type="ARBA" id="ARBA00022801"/>
    </source>
</evidence>
<dbReference type="PANTHER" id="PTHR33695:SF1">
    <property type="entry name" value="LIPOPROTEIN SIGNAL PEPTIDASE"/>
    <property type="match status" value="1"/>
</dbReference>
<dbReference type="EC" id="3.4.23.36" evidence="9"/>
<dbReference type="AlphaFoldDB" id="A0A2T4PMS3"/>
<dbReference type="UniPathway" id="UPA00665"/>
<comment type="function">
    <text evidence="9 10">This protein specifically catalyzes the removal of signal peptides from prolipoproteins.</text>
</comment>